<accession>A0A7W4VUX9</accession>
<sequence length="81" mass="8980">MRTTVNIDDELLAAAKVLSARSHRTIGSILEEALRKMLYDVEQQTEATSALPDFAYSGGLRQGVDLWDKDAMAELLGEARR</sequence>
<dbReference type="EMBL" id="JACHWR010000001">
    <property type="protein sequence ID" value="MBB3042246.1"/>
    <property type="molecule type" value="Genomic_DNA"/>
</dbReference>
<protein>
    <submittedName>
        <fullName evidence="1">Putative transcriptional regulator</fullName>
    </submittedName>
</protein>
<dbReference type="RefSeq" id="WP_183592056.1">
    <property type="nucleotide sequence ID" value="NZ_JACHWR010000001.1"/>
</dbReference>
<evidence type="ECO:0000313" key="2">
    <source>
        <dbReference type="Proteomes" id="UP000589626"/>
    </source>
</evidence>
<gene>
    <name evidence="1" type="ORF">FHU40_002047</name>
</gene>
<reference evidence="1 2" key="1">
    <citation type="submission" date="2020-08" db="EMBL/GenBank/DDBJ databases">
        <title>Sequencing the genomes of 1000 actinobacteria strains.</title>
        <authorList>
            <person name="Klenk H.-P."/>
        </authorList>
    </citation>
    <scope>NUCLEOTIDE SEQUENCE [LARGE SCALE GENOMIC DNA]</scope>
    <source>
        <strain evidence="1 2">DSM 105498</strain>
    </source>
</reference>
<keyword evidence="2" id="KW-1185">Reference proteome</keyword>
<dbReference type="Pfam" id="PF09957">
    <property type="entry name" value="VapB_antitoxin"/>
    <property type="match status" value="1"/>
</dbReference>
<dbReference type="AlphaFoldDB" id="A0A7W4VUX9"/>
<comment type="caution">
    <text evidence="1">The sequence shown here is derived from an EMBL/GenBank/DDBJ whole genome shotgun (WGS) entry which is preliminary data.</text>
</comment>
<name>A0A7W4VUX9_9ACTN</name>
<evidence type="ECO:0000313" key="1">
    <source>
        <dbReference type="EMBL" id="MBB3042246.1"/>
    </source>
</evidence>
<dbReference type="Proteomes" id="UP000589626">
    <property type="component" value="Unassembled WGS sequence"/>
</dbReference>
<dbReference type="InterPro" id="IPR019239">
    <property type="entry name" value="VapB_antitoxin"/>
</dbReference>
<organism evidence="1 2">
    <name type="scientific">Nocardioides soli</name>
    <dbReference type="NCBI Taxonomy" id="1036020"/>
    <lineage>
        <taxon>Bacteria</taxon>
        <taxon>Bacillati</taxon>
        <taxon>Actinomycetota</taxon>
        <taxon>Actinomycetes</taxon>
        <taxon>Propionibacteriales</taxon>
        <taxon>Nocardioidaceae</taxon>
        <taxon>Nocardioides</taxon>
    </lineage>
</organism>
<proteinExistence type="predicted"/>